<name>A0A3R9LXL4_9BACT</name>
<dbReference type="Gene3D" id="1.20.120.30">
    <property type="entry name" value="Aspartate receptor, ligand-binding domain"/>
    <property type="match status" value="1"/>
</dbReference>
<dbReference type="InterPro" id="IPR025991">
    <property type="entry name" value="Chemoreceptor_zinc-bind_dom"/>
</dbReference>
<dbReference type="EMBL" id="RWIS01000017">
    <property type="protein sequence ID" value="RSK24292.1"/>
    <property type="molecule type" value="Genomic_DNA"/>
</dbReference>
<accession>A0A3R9LXL4</accession>
<dbReference type="OrthoDB" id="882529at2"/>
<evidence type="ECO:0000313" key="2">
    <source>
        <dbReference type="EMBL" id="RSK24292.1"/>
    </source>
</evidence>
<proteinExistence type="predicted"/>
<dbReference type="Proteomes" id="UP000280066">
    <property type="component" value="Unassembled WGS sequence"/>
</dbReference>
<dbReference type="Pfam" id="PF13682">
    <property type="entry name" value="CZB"/>
    <property type="match status" value="1"/>
</dbReference>
<protein>
    <recommendedName>
        <fullName evidence="1">Chemoreceptor zinc-binding domain-containing protein</fullName>
    </recommendedName>
</protein>
<gene>
    <name evidence="2" type="ORF">EI290_19965</name>
</gene>
<evidence type="ECO:0000313" key="3">
    <source>
        <dbReference type="Proteomes" id="UP000280066"/>
    </source>
</evidence>
<feature type="domain" description="Chemoreceptor zinc-binding" evidence="1">
    <location>
        <begin position="55"/>
        <end position="119"/>
    </location>
</feature>
<evidence type="ECO:0000259" key="1">
    <source>
        <dbReference type="Pfam" id="PF13682"/>
    </source>
</evidence>
<comment type="caution">
    <text evidence="2">The sequence shown here is derived from an EMBL/GenBank/DDBJ whole genome shotgun (WGS) entry which is preliminary data.</text>
</comment>
<dbReference type="AlphaFoldDB" id="A0A3R9LXL4"/>
<sequence>MPGLSPQSGVIFAATVELQAGPGGPFYCHFCTSGRILLRMTDDLKQEFDAARIKHLHFKSKLRSFLYGSNTDEAPIRDPTLCSFGQWITGYALARYGHLPESRELDAVHIKIHQEANRLMDMAQQGQQDAAIAGLTEINRLADQIMQLLRTIEAAARSGT</sequence>
<reference evidence="2 3" key="1">
    <citation type="submission" date="2018-12" db="EMBL/GenBank/DDBJ databases">
        <authorList>
            <person name="Feng G."/>
            <person name="Zhu H."/>
        </authorList>
    </citation>
    <scope>NUCLEOTIDE SEQUENCE [LARGE SCALE GENOMIC DNA]</scope>
    <source>
        <strain evidence="2 3">9PBR-2</strain>
    </source>
</reference>
<organism evidence="2 3">
    <name type="scientific">Hymenobacter metallilatus</name>
    <dbReference type="NCBI Taxonomy" id="2493666"/>
    <lineage>
        <taxon>Bacteria</taxon>
        <taxon>Pseudomonadati</taxon>
        <taxon>Bacteroidota</taxon>
        <taxon>Cytophagia</taxon>
        <taxon>Cytophagales</taxon>
        <taxon>Hymenobacteraceae</taxon>
        <taxon>Hymenobacter</taxon>
    </lineage>
</organism>
<keyword evidence="3" id="KW-1185">Reference proteome</keyword>